<organism evidence="1">
    <name type="scientific">Cucumis melo</name>
    <name type="common">Muskmelon</name>
    <dbReference type="NCBI Taxonomy" id="3656"/>
    <lineage>
        <taxon>Eukaryota</taxon>
        <taxon>Viridiplantae</taxon>
        <taxon>Streptophyta</taxon>
        <taxon>Embryophyta</taxon>
        <taxon>Tracheophyta</taxon>
        <taxon>Spermatophyta</taxon>
        <taxon>Magnoliopsida</taxon>
        <taxon>eudicotyledons</taxon>
        <taxon>Gunneridae</taxon>
        <taxon>Pentapetalae</taxon>
        <taxon>rosids</taxon>
        <taxon>fabids</taxon>
        <taxon>Cucurbitales</taxon>
        <taxon>Cucurbitaceae</taxon>
        <taxon>Benincaseae</taxon>
        <taxon>Cucumis</taxon>
    </lineage>
</organism>
<accession>A0A9I9DCZ8</accession>
<reference evidence="1" key="1">
    <citation type="submission" date="2023-03" db="UniProtKB">
        <authorList>
            <consortium name="EnsemblPlants"/>
        </authorList>
    </citation>
    <scope>IDENTIFICATION</scope>
</reference>
<protein>
    <submittedName>
        <fullName evidence="1">Uncharacterized protein</fullName>
    </submittedName>
</protein>
<name>A0A9I9DCZ8_CUCME</name>
<dbReference type="Gramene" id="MELO3C016662.2.1">
    <property type="protein sequence ID" value="MELO3C016662.2.1"/>
    <property type="gene ID" value="MELO3C016662.2"/>
</dbReference>
<evidence type="ECO:0000313" key="1">
    <source>
        <dbReference type="EnsemblPlants" id="MELO3C016662.2.1"/>
    </source>
</evidence>
<dbReference type="AlphaFoldDB" id="A0A9I9DCZ8"/>
<dbReference type="EnsemblPlants" id="MELO3C016662.2.1">
    <property type="protein sequence ID" value="MELO3C016662.2.1"/>
    <property type="gene ID" value="MELO3C016662.2"/>
</dbReference>
<proteinExistence type="predicted"/>
<sequence>MPCSSSVPLSVAQSIHAPLLDVYNDAISIDDFDLVPMDDIPYLNALSVYPSFPEVPNSAFVSSSSWVPPSDDGFVSGALAARVGDCVGSGRM</sequence>